<name>A0A644Z340_9ZZZZ</name>
<keyword evidence="5 15" id="KW-0808">Transferase</keyword>
<dbReference type="GO" id="GO:0005886">
    <property type="term" value="C:plasma membrane"/>
    <property type="evidence" value="ECO:0007669"/>
    <property type="project" value="TreeGrafter"/>
</dbReference>
<evidence type="ECO:0000256" key="10">
    <source>
        <dbReference type="ARBA" id="ARBA00022989"/>
    </source>
</evidence>
<evidence type="ECO:0000256" key="13">
    <source>
        <dbReference type="SAM" id="Phobius"/>
    </source>
</evidence>
<dbReference type="AlphaFoldDB" id="A0A644Z340"/>
<keyword evidence="9" id="KW-0067">ATP-binding</keyword>
<evidence type="ECO:0000256" key="1">
    <source>
        <dbReference type="ARBA" id="ARBA00000085"/>
    </source>
</evidence>
<dbReference type="SUPFAM" id="SSF55781">
    <property type="entry name" value="GAF domain-like"/>
    <property type="match status" value="1"/>
</dbReference>
<gene>
    <name evidence="15" type="primary">kdpD_19</name>
    <name evidence="15" type="ORF">SDC9_81925</name>
</gene>
<dbReference type="InterPro" id="IPR005467">
    <property type="entry name" value="His_kinase_dom"/>
</dbReference>
<dbReference type="EC" id="2.7.13.3" evidence="3"/>
<dbReference type="InterPro" id="IPR003594">
    <property type="entry name" value="HATPase_dom"/>
</dbReference>
<dbReference type="Pfam" id="PF13493">
    <property type="entry name" value="DUF4118"/>
    <property type="match status" value="1"/>
</dbReference>
<evidence type="ECO:0000256" key="5">
    <source>
        <dbReference type="ARBA" id="ARBA00022679"/>
    </source>
</evidence>
<dbReference type="GO" id="GO:0005524">
    <property type="term" value="F:ATP binding"/>
    <property type="evidence" value="ECO:0007669"/>
    <property type="project" value="UniProtKB-KW"/>
</dbReference>
<dbReference type="SMART" id="SM00387">
    <property type="entry name" value="HATPase_c"/>
    <property type="match status" value="1"/>
</dbReference>
<dbReference type="PRINTS" id="PR00344">
    <property type="entry name" value="BCTRLSENSOR"/>
</dbReference>
<dbReference type="InterPro" id="IPR029016">
    <property type="entry name" value="GAF-like_dom_sf"/>
</dbReference>
<evidence type="ECO:0000256" key="11">
    <source>
        <dbReference type="ARBA" id="ARBA00023012"/>
    </source>
</evidence>
<feature type="transmembrane region" description="Helical" evidence="13">
    <location>
        <begin position="91"/>
        <end position="110"/>
    </location>
</feature>
<dbReference type="SUPFAM" id="SSF55874">
    <property type="entry name" value="ATPase domain of HSP90 chaperone/DNA topoisomerase II/histidine kinase"/>
    <property type="match status" value="1"/>
</dbReference>
<comment type="caution">
    <text evidence="15">The sequence shown here is derived from an EMBL/GenBank/DDBJ whole genome shotgun (WGS) entry which is preliminary data.</text>
</comment>
<keyword evidence="7" id="KW-0547">Nucleotide-binding</keyword>
<evidence type="ECO:0000256" key="2">
    <source>
        <dbReference type="ARBA" id="ARBA00004141"/>
    </source>
</evidence>
<dbReference type="PANTHER" id="PTHR45569">
    <property type="entry name" value="SENSOR PROTEIN KDPD"/>
    <property type="match status" value="1"/>
</dbReference>
<feature type="transmembrane region" description="Helical" evidence="13">
    <location>
        <begin position="62"/>
        <end position="79"/>
    </location>
</feature>
<dbReference type="EMBL" id="VSSQ01007253">
    <property type="protein sequence ID" value="MPM35335.1"/>
    <property type="molecule type" value="Genomic_DNA"/>
</dbReference>
<reference evidence="15" key="1">
    <citation type="submission" date="2019-08" db="EMBL/GenBank/DDBJ databases">
        <authorList>
            <person name="Kucharzyk K."/>
            <person name="Murdoch R.W."/>
            <person name="Higgins S."/>
            <person name="Loffler F."/>
        </authorList>
    </citation>
    <scope>NUCLEOTIDE SEQUENCE</scope>
</reference>
<evidence type="ECO:0000256" key="9">
    <source>
        <dbReference type="ARBA" id="ARBA00022840"/>
    </source>
</evidence>
<dbReference type="CDD" id="cd00075">
    <property type="entry name" value="HATPase"/>
    <property type="match status" value="1"/>
</dbReference>
<evidence type="ECO:0000313" key="15">
    <source>
        <dbReference type="EMBL" id="MPM35335.1"/>
    </source>
</evidence>
<dbReference type="GO" id="GO:0042802">
    <property type="term" value="F:identical protein binding"/>
    <property type="evidence" value="ECO:0007669"/>
    <property type="project" value="UniProtKB-ARBA"/>
</dbReference>
<dbReference type="InterPro" id="IPR052023">
    <property type="entry name" value="Histidine_kinase_KdpD"/>
</dbReference>
<dbReference type="InterPro" id="IPR036890">
    <property type="entry name" value="HATPase_C_sf"/>
</dbReference>
<keyword evidence="10 13" id="KW-1133">Transmembrane helix</keyword>
<dbReference type="InterPro" id="IPR025201">
    <property type="entry name" value="KdpD_TM"/>
</dbReference>
<keyword evidence="12 13" id="KW-0472">Membrane</keyword>
<feature type="domain" description="Histidine kinase" evidence="14">
    <location>
        <begin position="287"/>
        <end position="505"/>
    </location>
</feature>
<keyword evidence="8" id="KW-0418">Kinase</keyword>
<comment type="catalytic activity">
    <reaction evidence="1">
        <text>ATP + protein L-histidine = ADP + protein N-phospho-L-histidine.</text>
        <dbReference type="EC" id="2.7.13.3"/>
    </reaction>
</comment>
<comment type="subcellular location">
    <subcellularLocation>
        <location evidence="2">Membrane</location>
        <topology evidence="2">Multi-pass membrane protein</topology>
    </subcellularLocation>
</comment>
<evidence type="ECO:0000256" key="8">
    <source>
        <dbReference type="ARBA" id="ARBA00022777"/>
    </source>
</evidence>
<evidence type="ECO:0000256" key="4">
    <source>
        <dbReference type="ARBA" id="ARBA00022553"/>
    </source>
</evidence>
<keyword evidence="4" id="KW-0597">Phosphoprotein</keyword>
<dbReference type="CDD" id="cd00082">
    <property type="entry name" value="HisKA"/>
    <property type="match status" value="1"/>
</dbReference>
<dbReference type="SUPFAM" id="SSF47384">
    <property type="entry name" value="Homodimeric domain of signal transducing histidine kinase"/>
    <property type="match status" value="1"/>
</dbReference>
<dbReference type="SMART" id="SM00388">
    <property type="entry name" value="HisKA"/>
    <property type="match status" value="1"/>
</dbReference>
<dbReference type="PANTHER" id="PTHR45569:SF1">
    <property type="entry name" value="SENSOR PROTEIN KDPD"/>
    <property type="match status" value="1"/>
</dbReference>
<evidence type="ECO:0000256" key="12">
    <source>
        <dbReference type="ARBA" id="ARBA00023136"/>
    </source>
</evidence>
<dbReference type="FunFam" id="3.30.565.10:FF:000042">
    <property type="entry name" value="Two-component sensor histidine kinase KdpD"/>
    <property type="match status" value="1"/>
</dbReference>
<dbReference type="InterPro" id="IPR003661">
    <property type="entry name" value="HisK_dim/P_dom"/>
</dbReference>
<dbReference type="Gene3D" id="1.10.287.130">
    <property type="match status" value="1"/>
</dbReference>
<dbReference type="PROSITE" id="PS50109">
    <property type="entry name" value="HIS_KIN"/>
    <property type="match status" value="1"/>
</dbReference>
<dbReference type="InterPro" id="IPR038318">
    <property type="entry name" value="KdpD_sf"/>
</dbReference>
<protein>
    <recommendedName>
        <fullName evidence="3">histidine kinase</fullName>
        <ecNumber evidence="3">2.7.13.3</ecNumber>
    </recommendedName>
</protein>
<dbReference type="Pfam" id="PF02518">
    <property type="entry name" value="HATPase_c"/>
    <property type="match status" value="1"/>
</dbReference>
<evidence type="ECO:0000256" key="3">
    <source>
        <dbReference type="ARBA" id="ARBA00012438"/>
    </source>
</evidence>
<dbReference type="InterPro" id="IPR004358">
    <property type="entry name" value="Sig_transdc_His_kin-like_C"/>
</dbReference>
<keyword evidence="11" id="KW-0902">Two-component regulatory system</keyword>
<sequence>MAKNQGNERTKIIRYTLILLIGVSLATGIGWLFRYWSFPETNIVVVYILSVVLTARFTKGYMYGIAAAVLATCAFNYFFTEPHFTLSVNDPTYFITFTIMTLTSVITSALTTKVKQKAFEAQEKESEASALYQLTSHLTDAADISDIAKTTVRTISSIMNCRAACLCFDESGQPEQSYIQQKDVDEQVRRRTGDRIEIRRRMENLRTAYDIGPEFYDWPIYGRETILGVLRIPKDTALAMRDPQMRLLRSMIESAALAMDRYRSAQERIKSKAAVEQERYRSNLLRAISHDLRTPLSGIMGTSEMLMGMTDKTDSRYALADDIYRDADWLHSLVENILSLTRLQDGKLALHKQMEAVEEVIGVAVVAIAKRAPEREITAYILHDILLVPMDAKLIEQVLVNLLDNAVKHTPPENEISIRVSENREKGRAEFTVADRGSGIAETDLPHVFQMFYTTHRKAPDAQRGIGLGLAICESIITAHGGTIAAKNRSDGVGAEFIFTLPMEVEANAEQK</sequence>
<dbReference type="Pfam" id="PF00512">
    <property type="entry name" value="HisKA"/>
    <property type="match status" value="1"/>
</dbReference>
<evidence type="ECO:0000256" key="6">
    <source>
        <dbReference type="ARBA" id="ARBA00022692"/>
    </source>
</evidence>
<dbReference type="Gene3D" id="3.30.565.10">
    <property type="entry name" value="Histidine kinase-like ATPase, C-terminal domain"/>
    <property type="match status" value="1"/>
</dbReference>
<dbReference type="Gene3D" id="3.30.450.40">
    <property type="match status" value="1"/>
</dbReference>
<dbReference type="InterPro" id="IPR036097">
    <property type="entry name" value="HisK_dim/P_sf"/>
</dbReference>
<evidence type="ECO:0000256" key="7">
    <source>
        <dbReference type="ARBA" id="ARBA00022741"/>
    </source>
</evidence>
<dbReference type="Gene3D" id="1.20.120.620">
    <property type="entry name" value="Backbone structure of the membrane domain of e. Coli histidine kinase receptor kdpd"/>
    <property type="match status" value="1"/>
</dbReference>
<organism evidence="15">
    <name type="scientific">bioreactor metagenome</name>
    <dbReference type="NCBI Taxonomy" id="1076179"/>
    <lineage>
        <taxon>unclassified sequences</taxon>
        <taxon>metagenomes</taxon>
        <taxon>ecological metagenomes</taxon>
    </lineage>
</organism>
<proteinExistence type="predicted"/>
<evidence type="ECO:0000259" key="14">
    <source>
        <dbReference type="PROSITE" id="PS50109"/>
    </source>
</evidence>
<keyword evidence="6 13" id="KW-0812">Transmembrane</keyword>
<accession>A0A644Z340</accession>
<feature type="transmembrane region" description="Helical" evidence="13">
    <location>
        <begin position="12"/>
        <end position="32"/>
    </location>
</feature>
<dbReference type="GO" id="GO:0000155">
    <property type="term" value="F:phosphorelay sensor kinase activity"/>
    <property type="evidence" value="ECO:0007669"/>
    <property type="project" value="InterPro"/>
</dbReference>